<dbReference type="InterPro" id="IPR036509">
    <property type="entry name" value="Met_Sox_Rdtase_MsrA_sf"/>
</dbReference>
<proteinExistence type="inferred from homology"/>
<dbReference type="Proteomes" id="UP000554286">
    <property type="component" value="Unassembled WGS sequence"/>
</dbReference>
<dbReference type="GO" id="GO:0008113">
    <property type="term" value="F:peptide-methionine (S)-S-oxide reductase activity"/>
    <property type="evidence" value="ECO:0007669"/>
    <property type="project" value="UniProtKB-UniRule"/>
</dbReference>
<dbReference type="EC" id="1.8.4.11" evidence="4"/>
<dbReference type="NCBIfam" id="TIGR00401">
    <property type="entry name" value="msrA"/>
    <property type="match status" value="1"/>
</dbReference>
<evidence type="ECO:0000256" key="4">
    <source>
        <dbReference type="HAMAP-Rule" id="MF_01401"/>
    </source>
</evidence>
<accession>A0A7W6WBE2</accession>
<dbReference type="EMBL" id="JACIGK010000027">
    <property type="protein sequence ID" value="MBB4267452.1"/>
    <property type="molecule type" value="Genomic_DNA"/>
</dbReference>
<evidence type="ECO:0000256" key="1">
    <source>
        <dbReference type="ARBA" id="ARBA00023002"/>
    </source>
</evidence>
<dbReference type="InterPro" id="IPR002569">
    <property type="entry name" value="Met_Sox_Rdtase_MsrA_dom"/>
</dbReference>
<feature type="active site" evidence="4">
    <location>
        <position position="12"/>
    </location>
</feature>
<comment type="function">
    <text evidence="4">Has an important function as a repair enzyme for proteins that have been inactivated by oxidation. Catalyzes the reversible oxidation-reduction of methionine sulfoxide in proteins to methionine.</text>
</comment>
<dbReference type="RefSeq" id="WP_184046859.1">
    <property type="nucleotide sequence ID" value="NZ_JACIGK010000027.1"/>
</dbReference>
<keyword evidence="1 4" id="KW-0560">Oxidoreductase</keyword>
<feature type="domain" description="Peptide methionine sulphoxide reductase MsrA" evidence="5">
    <location>
        <begin position="6"/>
        <end position="154"/>
    </location>
</feature>
<gene>
    <name evidence="4" type="primary">msrA</name>
    <name evidence="6" type="ORF">GGD89_003096</name>
</gene>
<comment type="similarity">
    <text evidence="4">Belongs to the MsrA Met sulfoxide reductase family.</text>
</comment>
<name>A0A7W6WBE2_9PROT</name>
<dbReference type="SUPFAM" id="SSF55068">
    <property type="entry name" value="Peptide methionine sulfoxide reductase"/>
    <property type="match status" value="1"/>
</dbReference>
<comment type="catalytic activity">
    <reaction evidence="2 4">
        <text>L-methionyl-[protein] + [thioredoxin]-disulfide + H2O = L-methionyl-(S)-S-oxide-[protein] + [thioredoxin]-dithiol</text>
        <dbReference type="Rhea" id="RHEA:14217"/>
        <dbReference type="Rhea" id="RHEA-COMP:10698"/>
        <dbReference type="Rhea" id="RHEA-COMP:10700"/>
        <dbReference type="Rhea" id="RHEA-COMP:12313"/>
        <dbReference type="Rhea" id="RHEA-COMP:12315"/>
        <dbReference type="ChEBI" id="CHEBI:15377"/>
        <dbReference type="ChEBI" id="CHEBI:16044"/>
        <dbReference type="ChEBI" id="CHEBI:29950"/>
        <dbReference type="ChEBI" id="CHEBI:44120"/>
        <dbReference type="ChEBI" id="CHEBI:50058"/>
        <dbReference type="EC" id="1.8.4.11"/>
    </reaction>
</comment>
<dbReference type="Gene3D" id="3.30.1060.10">
    <property type="entry name" value="Peptide methionine sulphoxide reductase MsrA"/>
    <property type="match status" value="1"/>
</dbReference>
<evidence type="ECO:0000259" key="5">
    <source>
        <dbReference type="Pfam" id="PF01625"/>
    </source>
</evidence>
<evidence type="ECO:0000313" key="7">
    <source>
        <dbReference type="Proteomes" id="UP000554286"/>
    </source>
</evidence>
<dbReference type="Pfam" id="PF01625">
    <property type="entry name" value="PMSR"/>
    <property type="match status" value="1"/>
</dbReference>
<comment type="catalytic activity">
    <reaction evidence="3 4">
        <text>[thioredoxin]-disulfide + L-methionine + H2O = L-methionine (S)-S-oxide + [thioredoxin]-dithiol</text>
        <dbReference type="Rhea" id="RHEA:19993"/>
        <dbReference type="Rhea" id="RHEA-COMP:10698"/>
        <dbReference type="Rhea" id="RHEA-COMP:10700"/>
        <dbReference type="ChEBI" id="CHEBI:15377"/>
        <dbReference type="ChEBI" id="CHEBI:29950"/>
        <dbReference type="ChEBI" id="CHEBI:50058"/>
        <dbReference type="ChEBI" id="CHEBI:57844"/>
        <dbReference type="ChEBI" id="CHEBI:58772"/>
        <dbReference type="EC" id="1.8.4.11"/>
    </reaction>
</comment>
<keyword evidence="7" id="KW-1185">Reference proteome</keyword>
<evidence type="ECO:0000256" key="3">
    <source>
        <dbReference type="ARBA" id="ARBA00048782"/>
    </source>
</evidence>
<protein>
    <recommendedName>
        <fullName evidence="4">Peptide methionine sulfoxide reductase MsrA</fullName>
        <shortName evidence="4">Protein-methionine-S-oxide reductase</shortName>
        <ecNumber evidence="4">1.8.4.11</ecNumber>
    </recommendedName>
    <alternativeName>
        <fullName evidence="4">Peptide-methionine (S)-S-oxide reductase</fullName>
        <shortName evidence="4">Peptide Met(O) reductase</shortName>
    </alternativeName>
</protein>
<evidence type="ECO:0000256" key="2">
    <source>
        <dbReference type="ARBA" id="ARBA00047806"/>
    </source>
</evidence>
<dbReference type="AlphaFoldDB" id="A0A7W6WBE2"/>
<dbReference type="PANTHER" id="PTHR43774">
    <property type="entry name" value="PEPTIDE METHIONINE SULFOXIDE REDUCTASE"/>
    <property type="match status" value="1"/>
</dbReference>
<evidence type="ECO:0000313" key="6">
    <source>
        <dbReference type="EMBL" id="MBB4267452.1"/>
    </source>
</evidence>
<dbReference type="PANTHER" id="PTHR43774:SF1">
    <property type="entry name" value="PEPTIDE METHIONINE SULFOXIDE REDUCTASE MSRA 2"/>
    <property type="match status" value="1"/>
</dbReference>
<comment type="caution">
    <text evidence="6">The sequence shown here is derived from an EMBL/GenBank/DDBJ whole genome shotgun (WGS) entry which is preliminary data.</text>
</comment>
<dbReference type="HAMAP" id="MF_01401">
    <property type="entry name" value="MsrA"/>
    <property type="match status" value="1"/>
</dbReference>
<sequence>MTTRFATFGAGCFWGVELAFRNTDGVVDTTVGYAGGHRPEPTYEMVCTGTTGHAEVVRVEYDPSVVDYDGLLAVFWACHDPTQVDRQGPDIGSQYRSLIQTHDAAQAEAAAASRQALAASGRVRRPIATILEPAGPFWPAEDYHQRYLERRGRAACGAHLRSA</sequence>
<reference evidence="6 7" key="1">
    <citation type="submission" date="2020-08" db="EMBL/GenBank/DDBJ databases">
        <title>Genome sequencing of Purple Non-Sulfur Bacteria from various extreme environments.</title>
        <authorList>
            <person name="Mayer M."/>
        </authorList>
    </citation>
    <scope>NUCLEOTIDE SEQUENCE [LARGE SCALE GENOMIC DNA]</scope>
    <source>
        <strain evidence="6 7">JA131</strain>
    </source>
</reference>
<organism evidence="6 7">
    <name type="scientific">Roseospira visakhapatnamensis</name>
    <dbReference type="NCBI Taxonomy" id="390880"/>
    <lineage>
        <taxon>Bacteria</taxon>
        <taxon>Pseudomonadati</taxon>
        <taxon>Pseudomonadota</taxon>
        <taxon>Alphaproteobacteria</taxon>
        <taxon>Rhodospirillales</taxon>
        <taxon>Rhodospirillaceae</taxon>
        <taxon>Roseospira</taxon>
    </lineage>
</organism>